<dbReference type="PROSITE" id="PS50054">
    <property type="entry name" value="TYR_PHOSPHATASE_DUAL"/>
    <property type="match status" value="1"/>
</dbReference>
<dbReference type="AlphaFoldDB" id="A0A8H7P8W2"/>
<feature type="domain" description="Tyrosine specific protein phosphatases" evidence="6">
    <location>
        <begin position="23"/>
        <end position="105"/>
    </location>
</feature>
<dbReference type="SMART" id="SM00195">
    <property type="entry name" value="DSPc"/>
    <property type="match status" value="1"/>
</dbReference>
<proteinExistence type="inferred from homology"/>
<evidence type="ECO:0000313" key="8">
    <source>
        <dbReference type="Proteomes" id="UP000639403"/>
    </source>
</evidence>
<dbReference type="GO" id="GO:0033550">
    <property type="term" value="F:MAP kinase tyrosine phosphatase activity"/>
    <property type="evidence" value="ECO:0007669"/>
    <property type="project" value="TreeGrafter"/>
</dbReference>
<evidence type="ECO:0000256" key="1">
    <source>
        <dbReference type="ARBA" id="ARBA00008601"/>
    </source>
</evidence>
<dbReference type="PROSITE" id="PS00383">
    <property type="entry name" value="TYR_PHOSPHATASE_1"/>
    <property type="match status" value="1"/>
</dbReference>
<dbReference type="GO" id="GO:0005737">
    <property type="term" value="C:cytoplasm"/>
    <property type="evidence" value="ECO:0007669"/>
    <property type="project" value="TreeGrafter"/>
</dbReference>
<dbReference type="GO" id="GO:0043409">
    <property type="term" value="P:negative regulation of MAPK cascade"/>
    <property type="evidence" value="ECO:0007669"/>
    <property type="project" value="TreeGrafter"/>
</dbReference>
<dbReference type="PROSITE" id="PS50056">
    <property type="entry name" value="TYR_PHOSPHATASE_2"/>
    <property type="match status" value="1"/>
</dbReference>
<keyword evidence="4" id="KW-0904">Protein phosphatase</keyword>
<gene>
    <name evidence="7" type="ORF">IEO21_01906</name>
</gene>
<dbReference type="InterPro" id="IPR000340">
    <property type="entry name" value="Dual-sp_phosphatase_cat-dom"/>
</dbReference>
<evidence type="ECO:0000313" key="7">
    <source>
        <dbReference type="EMBL" id="KAF9819815.1"/>
    </source>
</evidence>
<reference evidence="7" key="2">
    <citation type="journal article" name="Front. Microbiol.">
        <title>Degradative Capacity of Two Strains of Rhodonia placenta: From Phenotype to Genotype.</title>
        <authorList>
            <person name="Kolle M."/>
            <person name="Horta M.A.C."/>
            <person name="Nowrousian M."/>
            <person name="Ohm R.A."/>
            <person name="Benz J.P."/>
            <person name="Pilgard A."/>
        </authorList>
    </citation>
    <scope>NUCLEOTIDE SEQUENCE</scope>
    <source>
        <strain evidence="7">FPRL280</strain>
    </source>
</reference>
<dbReference type="InterPro" id="IPR016130">
    <property type="entry name" value="Tyr_Pase_AS"/>
</dbReference>
<dbReference type="Pfam" id="PF00782">
    <property type="entry name" value="DSPc"/>
    <property type="match status" value="1"/>
</dbReference>
<dbReference type="PANTHER" id="PTHR10159">
    <property type="entry name" value="DUAL SPECIFICITY PROTEIN PHOSPHATASE"/>
    <property type="match status" value="1"/>
</dbReference>
<dbReference type="PANTHER" id="PTHR10159:SF519">
    <property type="entry name" value="DUAL SPECIFICITY PROTEIN PHOSPHATASE MPK3"/>
    <property type="match status" value="1"/>
</dbReference>
<dbReference type="GO" id="GO:0017017">
    <property type="term" value="F:MAP kinase tyrosine/serine/threonine phosphatase activity"/>
    <property type="evidence" value="ECO:0007669"/>
    <property type="project" value="TreeGrafter"/>
</dbReference>
<keyword evidence="3" id="KW-0378">Hydrolase</keyword>
<dbReference type="GO" id="GO:0008330">
    <property type="term" value="F:protein tyrosine/threonine phosphatase activity"/>
    <property type="evidence" value="ECO:0007669"/>
    <property type="project" value="TreeGrafter"/>
</dbReference>
<evidence type="ECO:0000256" key="2">
    <source>
        <dbReference type="ARBA" id="ARBA00013064"/>
    </source>
</evidence>
<dbReference type="EMBL" id="JADOXO010000015">
    <property type="protein sequence ID" value="KAF9819815.1"/>
    <property type="molecule type" value="Genomic_DNA"/>
</dbReference>
<evidence type="ECO:0000256" key="3">
    <source>
        <dbReference type="ARBA" id="ARBA00022801"/>
    </source>
</evidence>
<reference evidence="7" key="1">
    <citation type="submission" date="2020-11" db="EMBL/GenBank/DDBJ databases">
        <authorList>
            <person name="Koelle M."/>
            <person name="Horta M.A.C."/>
            <person name="Nowrousian M."/>
            <person name="Ohm R.A."/>
            <person name="Benz P."/>
            <person name="Pilgard A."/>
        </authorList>
    </citation>
    <scope>NUCLEOTIDE SEQUENCE</scope>
    <source>
        <strain evidence="7">FPRL280</strain>
    </source>
</reference>
<protein>
    <recommendedName>
        <fullName evidence="2">protein-tyrosine-phosphatase</fullName>
        <ecNumber evidence="2">3.1.3.48</ecNumber>
    </recommendedName>
</protein>
<dbReference type="EC" id="3.1.3.48" evidence="2"/>
<dbReference type="Gene3D" id="3.90.190.10">
    <property type="entry name" value="Protein tyrosine phosphatase superfamily"/>
    <property type="match status" value="1"/>
</dbReference>
<dbReference type="SUPFAM" id="SSF52799">
    <property type="entry name" value="(Phosphotyrosine protein) phosphatases II"/>
    <property type="match status" value="1"/>
</dbReference>
<feature type="domain" description="Tyrosine-protein phosphatase" evidence="5">
    <location>
        <begin position="1"/>
        <end position="110"/>
    </location>
</feature>
<organism evidence="7 8">
    <name type="scientific">Rhodonia placenta</name>
    <dbReference type="NCBI Taxonomy" id="104341"/>
    <lineage>
        <taxon>Eukaryota</taxon>
        <taxon>Fungi</taxon>
        <taxon>Dikarya</taxon>
        <taxon>Basidiomycota</taxon>
        <taxon>Agaricomycotina</taxon>
        <taxon>Agaricomycetes</taxon>
        <taxon>Polyporales</taxon>
        <taxon>Adustoporiaceae</taxon>
        <taxon>Rhodonia</taxon>
    </lineage>
</organism>
<evidence type="ECO:0000256" key="4">
    <source>
        <dbReference type="ARBA" id="ARBA00022912"/>
    </source>
</evidence>
<dbReference type="CDD" id="cd14498">
    <property type="entry name" value="DSP"/>
    <property type="match status" value="1"/>
</dbReference>
<comment type="similarity">
    <text evidence="1">Belongs to the protein-tyrosine phosphatase family. Non-receptor class dual specificity subfamily.</text>
</comment>
<dbReference type="InterPro" id="IPR000387">
    <property type="entry name" value="Tyr_Pase_dom"/>
</dbReference>
<dbReference type="InterPro" id="IPR029021">
    <property type="entry name" value="Prot-tyrosine_phosphatase-like"/>
</dbReference>
<accession>A0A8H7P8W2</accession>
<dbReference type="InterPro" id="IPR020422">
    <property type="entry name" value="TYR_PHOSPHATASE_DUAL_dom"/>
</dbReference>
<evidence type="ECO:0000259" key="5">
    <source>
        <dbReference type="PROSITE" id="PS50054"/>
    </source>
</evidence>
<sequence>MNGRVHLPLAIPLERLHLPLQDSPFAELAAHLPASTSFVADALRDPNARVLVHCAQGISRSSSIVCAYLIAKNGWSPDHALQFVKNKYSIAEPNPGFVMQLGEYARSLQKPA</sequence>
<name>A0A8H7P8W2_9APHY</name>
<evidence type="ECO:0000259" key="6">
    <source>
        <dbReference type="PROSITE" id="PS50056"/>
    </source>
</evidence>
<comment type="caution">
    <text evidence="7">The sequence shown here is derived from an EMBL/GenBank/DDBJ whole genome shotgun (WGS) entry which is preliminary data.</text>
</comment>
<dbReference type="Proteomes" id="UP000639403">
    <property type="component" value="Unassembled WGS sequence"/>
</dbReference>